<dbReference type="Gene3D" id="2.60.40.1530">
    <property type="entry name" value="ntegrin, alpha v. Chain A, domain 4"/>
    <property type="match status" value="2"/>
</dbReference>
<sequence length="542" mass="60969">MGRVLIFEDNLILLGEFNGDLGYPLGRFGAAITDLADVNGDKQSDVAIGAPLEDGEKGAVYIYNSHEKTLLMEYSQRITGASISPGLRYFGQSIHGKTDLSGDGLTSIAVGALGKVMVLQSRPIVNVATRVTFEPKEIPVKDVECSGPSKPWQNINLKLRICFDNTFATESYTGHLSAKLLFRLEIDPDRVKYRGEFRNGKNILNGAKEISLKPVCVLEEINITELVVSPQHPLEMNLELVNQREDAYFTMLYVPLLPGLSFRKHSVLKFNAVVTLQCDAMLRRQDFQGLACNVSHPIYRNSTKLQFGVLSNVAWKETLEMMAYVTSENEENETLQNNRALHSIPVKYPINIIVKGLETSTQYIDFSSELQENKTVTHSYQHWAVDEYLIYKCDLGQINSSTIHVTGMMSTQNKSEHSLQTQLRTALWVEFDTRRYKNIYSHEFAQVQVTEIEVIIMMNYLPIIIGSAIGGLFLLILCIIGLYKCGFFKRNYKQKIELQGEHENAAQAADNLEDGAEKEGSKTEKENQSKLTEPLNSENDTQ</sequence>
<gene>
    <name evidence="16" type="primary">Itgal</name>
    <name evidence="16" type="ORF">L345_07771</name>
</gene>
<keyword evidence="7 13" id="KW-1133">Transmembrane helix</keyword>
<evidence type="ECO:0000256" key="14">
    <source>
        <dbReference type="SAM" id="MobiDB-lite"/>
    </source>
</evidence>
<dbReference type="SMART" id="SM00191">
    <property type="entry name" value="Int_alpha"/>
    <property type="match status" value="2"/>
</dbReference>
<feature type="compositionally biased region" description="Basic and acidic residues" evidence="14">
    <location>
        <begin position="515"/>
        <end position="528"/>
    </location>
</feature>
<dbReference type="InterPro" id="IPR013519">
    <property type="entry name" value="Int_alpha_beta-p"/>
</dbReference>
<keyword evidence="9 13" id="KW-0472">Membrane</keyword>
<dbReference type="GO" id="GO:0008305">
    <property type="term" value="C:integrin complex"/>
    <property type="evidence" value="ECO:0007669"/>
    <property type="project" value="InterPro"/>
</dbReference>
<dbReference type="PROSITE" id="PS51470">
    <property type="entry name" value="FG_GAP"/>
    <property type="match status" value="2"/>
</dbReference>
<dbReference type="Gene3D" id="1.20.5.930">
    <property type="entry name" value="Bicelle-embedded integrin alpha(iib) transmembrane segment"/>
    <property type="match status" value="1"/>
</dbReference>
<evidence type="ECO:0000256" key="8">
    <source>
        <dbReference type="ARBA" id="ARBA00023037"/>
    </source>
</evidence>
<keyword evidence="8 13" id="KW-0401">Integrin</keyword>
<comment type="subcellular location">
    <subcellularLocation>
        <location evidence="1 13">Membrane</location>
        <topology evidence="1 13">Single-pass type I membrane protein</topology>
    </subcellularLocation>
</comment>
<dbReference type="GO" id="GO:0033627">
    <property type="term" value="P:cell adhesion mediated by integrin"/>
    <property type="evidence" value="ECO:0007669"/>
    <property type="project" value="TreeGrafter"/>
</dbReference>
<feature type="repeat" description="FG-GAP" evidence="12">
    <location>
        <begin position="14"/>
        <end position="72"/>
    </location>
</feature>
<evidence type="ECO:0000259" key="15">
    <source>
        <dbReference type="Pfam" id="PF20805"/>
    </source>
</evidence>
<dbReference type="PRINTS" id="PR01185">
    <property type="entry name" value="INTEGRINA"/>
</dbReference>
<dbReference type="GO" id="GO:0007160">
    <property type="term" value="P:cell-matrix adhesion"/>
    <property type="evidence" value="ECO:0007669"/>
    <property type="project" value="TreeGrafter"/>
</dbReference>
<feature type="region of interest" description="Disordered" evidence="14">
    <location>
        <begin position="503"/>
        <end position="542"/>
    </location>
</feature>
<feature type="compositionally biased region" description="Polar residues" evidence="14">
    <location>
        <begin position="529"/>
        <end position="542"/>
    </location>
</feature>
<organism evidence="16 17">
    <name type="scientific">Ophiophagus hannah</name>
    <name type="common">King cobra</name>
    <name type="synonym">Naja hannah</name>
    <dbReference type="NCBI Taxonomy" id="8665"/>
    <lineage>
        <taxon>Eukaryota</taxon>
        <taxon>Metazoa</taxon>
        <taxon>Chordata</taxon>
        <taxon>Craniata</taxon>
        <taxon>Vertebrata</taxon>
        <taxon>Euteleostomi</taxon>
        <taxon>Lepidosauria</taxon>
        <taxon>Squamata</taxon>
        <taxon>Bifurcata</taxon>
        <taxon>Unidentata</taxon>
        <taxon>Episquamata</taxon>
        <taxon>Toxicofera</taxon>
        <taxon>Serpentes</taxon>
        <taxon>Colubroidea</taxon>
        <taxon>Elapidae</taxon>
        <taxon>Elapinae</taxon>
        <taxon>Ophiophagus</taxon>
    </lineage>
</organism>
<dbReference type="Gene3D" id="2.130.10.130">
    <property type="entry name" value="Integrin alpha, N-terminal"/>
    <property type="match status" value="1"/>
</dbReference>
<accession>V8NXS5</accession>
<evidence type="ECO:0000256" key="4">
    <source>
        <dbReference type="ARBA" id="ARBA00022729"/>
    </source>
</evidence>
<evidence type="ECO:0000256" key="6">
    <source>
        <dbReference type="ARBA" id="ARBA00022889"/>
    </source>
</evidence>
<dbReference type="GO" id="GO:0007229">
    <property type="term" value="P:integrin-mediated signaling pathway"/>
    <property type="evidence" value="ECO:0007669"/>
    <property type="project" value="UniProtKB-KW"/>
</dbReference>
<dbReference type="PANTHER" id="PTHR23220">
    <property type="entry name" value="INTEGRIN ALPHA"/>
    <property type="match status" value="1"/>
</dbReference>
<dbReference type="Proteomes" id="UP000018936">
    <property type="component" value="Unassembled WGS sequence"/>
</dbReference>
<protein>
    <submittedName>
        <fullName evidence="16">Integrin alpha-L</fullName>
    </submittedName>
</protein>
<dbReference type="EMBL" id="AZIM01001555">
    <property type="protein sequence ID" value="ETE66463.1"/>
    <property type="molecule type" value="Genomic_DNA"/>
</dbReference>
<comment type="caution">
    <text evidence="16">The sequence shown here is derived from an EMBL/GenBank/DDBJ whole genome shotgun (WGS) entry which is preliminary data.</text>
</comment>
<evidence type="ECO:0000256" key="13">
    <source>
        <dbReference type="RuleBase" id="RU003762"/>
    </source>
</evidence>
<keyword evidence="3 13" id="KW-0812">Transmembrane</keyword>
<keyword evidence="17" id="KW-1185">Reference proteome</keyword>
<dbReference type="PANTHER" id="PTHR23220:SF84">
    <property type="entry name" value="INTEGRIN ALPHA-L"/>
    <property type="match status" value="1"/>
</dbReference>
<dbReference type="AlphaFoldDB" id="V8NXS5"/>
<dbReference type="InterPro" id="IPR048285">
    <property type="entry name" value="Integrin_alpha_Ig-like_2"/>
</dbReference>
<feature type="domain" description="Integrin alpha second immunoglobulin-like" evidence="15">
    <location>
        <begin position="225"/>
        <end position="343"/>
    </location>
</feature>
<dbReference type="OrthoDB" id="5317514at2759"/>
<keyword evidence="4" id="KW-0732">Signal</keyword>
<evidence type="ECO:0000256" key="2">
    <source>
        <dbReference type="ARBA" id="ARBA00008054"/>
    </source>
</evidence>
<reference evidence="16 17" key="1">
    <citation type="journal article" date="2013" name="Proc. Natl. Acad. Sci. U.S.A.">
        <title>The king cobra genome reveals dynamic gene evolution and adaptation in the snake venom system.</title>
        <authorList>
            <person name="Vonk F.J."/>
            <person name="Casewell N.R."/>
            <person name="Henkel C.V."/>
            <person name="Heimberg A.M."/>
            <person name="Jansen H.J."/>
            <person name="McCleary R.J."/>
            <person name="Kerkkamp H.M."/>
            <person name="Vos R.A."/>
            <person name="Guerreiro I."/>
            <person name="Calvete J.J."/>
            <person name="Wuster W."/>
            <person name="Woods A.E."/>
            <person name="Logan J.M."/>
            <person name="Harrison R.A."/>
            <person name="Castoe T.A."/>
            <person name="de Koning A.P."/>
            <person name="Pollock D.D."/>
            <person name="Yandell M."/>
            <person name="Calderon D."/>
            <person name="Renjifo C."/>
            <person name="Currier R.B."/>
            <person name="Salgado D."/>
            <person name="Pla D."/>
            <person name="Sanz L."/>
            <person name="Hyder A.S."/>
            <person name="Ribeiro J.M."/>
            <person name="Arntzen J.W."/>
            <person name="van den Thillart G.E."/>
            <person name="Boetzer M."/>
            <person name="Pirovano W."/>
            <person name="Dirks R.P."/>
            <person name="Spaink H.P."/>
            <person name="Duboule D."/>
            <person name="McGlinn E."/>
            <person name="Kini R.M."/>
            <person name="Richardson M.K."/>
        </authorList>
    </citation>
    <scope>NUCLEOTIDE SEQUENCE</scope>
    <source>
        <tissue evidence="16">Blood</tissue>
    </source>
</reference>
<evidence type="ECO:0000256" key="5">
    <source>
        <dbReference type="ARBA" id="ARBA00022737"/>
    </source>
</evidence>
<evidence type="ECO:0000313" key="17">
    <source>
        <dbReference type="Proteomes" id="UP000018936"/>
    </source>
</evidence>
<feature type="repeat" description="FG-GAP" evidence="12">
    <location>
        <begin position="76"/>
        <end position="136"/>
    </location>
</feature>
<dbReference type="PROSITE" id="PS00242">
    <property type="entry name" value="INTEGRIN_ALPHA"/>
    <property type="match status" value="1"/>
</dbReference>
<dbReference type="InterPro" id="IPR032695">
    <property type="entry name" value="Integrin_dom_sf"/>
</dbReference>
<dbReference type="GO" id="GO:0009897">
    <property type="term" value="C:external side of plasma membrane"/>
    <property type="evidence" value="ECO:0007669"/>
    <property type="project" value="TreeGrafter"/>
</dbReference>
<dbReference type="Pfam" id="PF00357">
    <property type="entry name" value="Integrin_alpha"/>
    <property type="match status" value="1"/>
</dbReference>
<keyword evidence="11" id="KW-0325">Glycoprotein</keyword>
<feature type="transmembrane region" description="Helical" evidence="13">
    <location>
        <begin position="460"/>
        <end position="483"/>
    </location>
</feature>
<dbReference type="InterPro" id="IPR028994">
    <property type="entry name" value="Integrin_alpha_N"/>
</dbReference>
<evidence type="ECO:0000313" key="16">
    <source>
        <dbReference type="EMBL" id="ETE66463.1"/>
    </source>
</evidence>
<keyword evidence="10 13" id="KW-0675">Receptor</keyword>
<evidence type="ECO:0000256" key="12">
    <source>
        <dbReference type="PROSITE-ProRule" id="PRU00803"/>
    </source>
</evidence>
<evidence type="ECO:0000256" key="3">
    <source>
        <dbReference type="ARBA" id="ARBA00022692"/>
    </source>
</evidence>
<comment type="similarity">
    <text evidence="2 13">Belongs to the integrin alpha chain family.</text>
</comment>
<keyword evidence="5" id="KW-0677">Repeat</keyword>
<proteinExistence type="inferred from homology"/>
<dbReference type="Pfam" id="PF20805">
    <property type="entry name" value="Integrin_A_Ig_2"/>
    <property type="match status" value="1"/>
</dbReference>
<evidence type="ECO:0000256" key="1">
    <source>
        <dbReference type="ARBA" id="ARBA00004479"/>
    </source>
</evidence>
<dbReference type="SUPFAM" id="SSF69179">
    <property type="entry name" value="Integrin domains"/>
    <property type="match status" value="1"/>
</dbReference>
<dbReference type="InterPro" id="IPR013517">
    <property type="entry name" value="FG-GAP"/>
</dbReference>
<evidence type="ECO:0000256" key="10">
    <source>
        <dbReference type="ARBA" id="ARBA00023170"/>
    </source>
</evidence>
<dbReference type="InterPro" id="IPR000413">
    <property type="entry name" value="Integrin_alpha"/>
</dbReference>
<dbReference type="Gene3D" id="2.60.40.1510">
    <property type="entry name" value="ntegrin, alpha v. Chain A, domain 3"/>
    <property type="match status" value="1"/>
</dbReference>
<evidence type="ECO:0000256" key="7">
    <source>
        <dbReference type="ARBA" id="ARBA00022989"/>
    </source>
</evidence>
<name>V8NXS5_OPHHA</name>
<dbReference type="InterPro" id="IPR018184">
    <property type="entry name" value="Integrin_alpha_C_CS"/>
</dbReference>
<evidence type="ECO:0000256" key="9">
    <source>
        <dbReference type="ARBA" id="ARBA00023136"/>
    </source>
</evidence>
<dbReference type="SUPFAM" id="SSF69318">
    <property type="entry name" value="Integrin alpha N-terminal domain"/>
    <property type="match status" value="1"/>
</dbReference>
<dbReference type="GO" id="GO:0098609">
    <property type="term" value="P:cell-cell adhesion"/>
    <property type="evidence" value="ECO:0007669"/>
    <property type="project" value="TreeGrafter"/>
</dbReference>
<evidence type="ECO:0000256" key="11">
    <source>
        <dbReference type="ARBA" id="ARBA00023180"/>
    </source>
</evidence>
<dbReference type="GO" id="GO:0005178">
    <property type="term" value="F:integrin binding"/>
    <property type="evidence" value="ECO:0007669"/>
    <property type="project" value="TreeGrafter"/>
</dbReference>
<keyword evidence="6 13" id="KW-0130">Cell adhesion</keyword>
<dbReference type="Pfam" id="PF01839">
    <property type="entry name" value="FG-GAP"/>
    <property type="match status" value="1"/>
</dbReference>